<dbReference type="NCBIfam" id="TIGR00398">
    <property type="entry name" value="metG"/>
    <property type="match status" value="1"/>
</dbReference>
<evidence type="ECO:0000259" key="9">
    <source>
        <dbReference type="Pfam" id="PF00133"/>
    </source>
</evidence>
<dbReference type="EMBL" id="LCJZ01000012">
    <property type="protein sequence ID" value="KKT86879.1"/>
    <property type="molecule type" value="Genomic_DNA"/>
</dbReference>
<dbReference type="GO" id="GO:0046872">
    <property type="term" value="F:metal ion binding"/>
    <property type="evidence" value="ECO:0007669"/>
    <property type="project" value="UniProtKB-KW"/>
</dbReference>
<keyword evidence="8" id="KW-0862">Zinc</keyword>
<evidence type="ECO:0000313" key="13">
    <source>
        <dbReference type="Proteomes" id="UP000033958"/>
    </source>
</evidence>
<dbReference type="InterPro" id="IPR014729">
    <property type="entry name" value="Rossmann-like_a/b/a_fold"/>
</dbReference>
<feature type="domain" description="Methionyl-tRNA synthetase anticodon-binding" evidence="11">
    <location>
        <begin position="405"/>
        <end position="524"/>
    </location>
</feature>
<evidence type="ECO:0000256" key="5">
    <source>
        <dbReference type="ARBA" id="ARBA00022917"/>
    </source>
</evidence>
<feature type="domain" description="Methionyl/Leucyl tRNA synthetase" evidence="10">
    <location>
        <begin position="137"/>
        <end position="383"/>
    </location>
</feature>
<dbReference type="PATRIC" id="fig|1620411.3.peg.132"/>
<sequence>MADKRYITTSIAYVNAQPHIGYALELVQADCLARWYRLKGYDTWFLTGTDEHGSKIAQVAANEGIEPQAVADRNSELFAALKPILNLSNDDFIRTSDQARHFPGAQKLWQQLVATGDIYKDKYVGLYCVGCEAFVTEKDLIEGRCPIHKSEPEHIEEENYFFRLSKYSDRIAQLIESKELEIIPAGRGKEILNVVKSGLTDISFSRPKSKLPWGVPVPDDPDQTMYVWCDALSNYISAIGYGQDDKHPSLPPISKGRRNGVGYVKNEAEFNKWWPADLHCIGKDILRFHAAIWPGMLLSAGLPLPKAILVHGFITSEGQKMSKSIGNVVDPTEAMKRYGTDVVRYYLLREIPTTDDGDFAWARFDDLYNNELANNLGNLLSRVVQMAKKFSGGAVPKVTDEPAPATETTIANYEQHLAKCELQKAVIAVNQYISELNALVDAEKPWELAKQNDQERLDKVLYQLLEGLRIVALLLAPFLPATAEKISATLGLYGLSMITNWSEEAVWGKLPAETKLGEAPILFPKEH</sequence>
<dbReference type="SUPFAM" id="SSF52374">
    <property type="entry name" value="Nucleotidylyl transferase"/>
    <property type="match status" value="1"/>
</dbReference>
<comment type="subcellular location">
    <subcellularLocation>
        <location evidence="8">Cytoplasm</location>
    </subcellularLocation>
</comment>
<organism evidence="12 13">
    <name type="scientific">candidate division Kazan bacterium GW2011_GWB1_45_10</name>
    <dbReference type="NCBI Taxonomy" id="1620411"/>
    <lineage>
        <taxon>Bacteria</taxon>
        <taxon>Bacteria division Kazan-3B-28</taxon>
    </lineage>
</organism>
<evidence type="ECO:0000256" key="2">
    <source>
        <dbReference type="ARBA" id="ARBA00022598"/>
    </source>
</evidence>
<evidence type="ECO:0000259" key="10">
    <source>
        <dbReference type="Pfam" id="PF09334"/>
    </source>
</evidence>
<keyword evidence="4 8" id="KW-0067">ATP-binding</keyword>
<feature type="domain" description="Aminoacyl-tRNA synthetase class Ia" evidence="9">
    <location>
        <begin position="12"/>
        <end position="61"/>
    </location>
</feature>
<feature type="binding site" evidence="8">
    <location>
        <position position="131"/>
    </location>
    <ligand>
        <name>Zn(2+)</name>
        <dbReference type="ChEBI" id="CHEBI:29105"/>
    </ligand>
</feature>
<dbReference type="InterPro" id="IPR041872">
    <property type="entry name" value="Anticodon_Met"/>
</dbReference>
<dbReference type="InterPro" id="IPR033911">
    <property type="entry name" value="MetRS_core"/>
</dbReference>
<dbReference type="CDD" id="cd00814">
    <property type="entry name" value="MetRS_core"/>
    <property type="match status" value="1"/>
</dbReference>
<keyword evidence="2 8" id="KW-0436">Ligase</keyword>
<keyword evidence="8" id="KW-0479">Metal-binding</keyword>
<dbReference type="InterPro" id="IPR023457">
    <property type="entry name" value="Met-tRNA_synth_2"/>
</dbReference>
<dbReference type="EC" id="6.1.1.10" evidence="8"/>
<dbReference type="Gene3D" id="3.40.50.620">
    <property type="entry name" value="HUPs"/>
    <property type="match status" value="1"/>
</dbReference>
<dbReference type="FunFam" id="2.170.220.10:FF:000001">
    <property type="entry name" value="methionine--tRNA ligase, mitochondrial"/>
    <property type="match status" value="1"/>
</dbReference>
<comment type="caution">
    <text evidence="12">The sequence shown here is derived from an EMBL/GenBank/DDBJ whole genome shotgun (WGS) entry which is preliminary data.</text>
</comment>
<feature type="binding site" evidence="8">
    <location>
        <position position="148"/>
    </location>
    <ligand>
        <name>Zn(2+)</name>
        <dbReference type="ChEBI" id="CHEBI:29105"/>
    </ligand>
</feature>
<protein>
    <recommendedName>
        <fullName evidence="8">Methionine--tRNA ligase</fullName>
        <ecNumber evidence="8">6.1.1.10</ecNumber>
    </recommendedName>
    <alternativeName>
        <fullName evidence="8">Methionyl-tRNA synthetase</fullName>
        <shortName evidence="8">MetRS</shortName>
    </alternativeName>
</protein>
<comment type="similarity">
    <text evidence="8">Belongs to the class-I aminoacyl-tRNA synthetase family. MetG type 2A subfamily.</text>
</comment>
<dbReference type="Pfam" id="PF00133">
    <property type="entry name" value="tRNA-synt_1"/>
    <property type="match status" value="1"/>
</dbReference>
<name>A0A0G1NRQ3_UNCK3</name>
<dbReference type="CDD" id="cd07957">
    <property type="entry name" value="Anticodon_Ia_Met"/>
    <property type="match status" value="1"/>
</dbReference>
<keyword evidence="8" id="KW-0963">Cytoplasm</keyword>
<dbReference type="InterPro" id="IPR002300">
    <property type="entry name" value="aa-tRNA-synth_Ia"/>
</dbReference>
<dbReference type="InterPro" id="IPR009080">
    <property type="entry name" value="tRNAsynth_Ia_anticodon-bd"/>
</dbReference>
<reference evidence="12 13" key="1">
    <citation type="journal article" date="2015" name="Nature">
        <title>rRNA introns, odd ribosomes, and small enigmatic genomes across a large radiation of phyla.</title>
        <authorList>
            <person name="Brown C.T."/>
            <person name="Hug L.A."/>
            <person name="Thomas B.C."/>
            <person name="Sharon I."/>
            <person name="Castelle C.J."/>
            <person name="Singh A."/>
            <person name="Wilkins M.J."/>
            <person name="Williams K.H."/>
            <person name="Banfield J.F."/>
        </authorList>
    </citation>
    <scope>NUCLEOTIDE SEQUENCE [LARGE SCALE GENOMIC DNA]</scope>
</reference>
<dbReference type="Proteomes" id="UP000033958">
    <property type="component" value="Unassembled WGS sequence"/>
</dbReference>
<dbReference type="InterPro" id="IPR015413">
    <property type="entry name" value="Methionyl/Leucyl_tRNA_Synth"/>
</dbReference>
<evidence type="ECO:0000256" key="7">
    <source>
        <dbReference type="ARBA" id="ARBA00047364"/>
    </source>
</evidence>
<dbReference type="GO" id="GO:0005524">
    <property type="term" value="F:ATP binding"/>
    <property type="evidence" value="ECO:0007669"/>
    <property type="project" value="UniProtKB-UniRule"/>
</dbReference>
<dbReference type="PANTHER" id="PTHR43326:SF1">
    <property type="entry name" value="METHIONINE--TRNA LIGASE, MITOCHONDRIAL"/>
    <property type="match status" value="1"/>
</dbReference>
<comment type="cofactor">
    <cofactor evidence="8">
        <name>Zn(2+)</name>
        <dbReference type="ChEBI" id="CHEBI:29105"/>
    </cofactor>
    <text evidence="8">Binds 1 zinc ion per subunit.</text>
</comment>
<dbReference type="Pfam" id="PF19303">
    <property type="entry name" value="Anticodon_3"/>
    <property type="match status" value="1"/>
</dbReference>
<dbReference type="GO" id="GO:0004825">
    <property type="term" value="F:methionine-tRNA ligase activity"/>
    <property type="evidence" value="ECO:0007669"/>
    <property type="project" value="UniProtKB-UniRule"/>
</dbReference>
<comment type="function">
    <text evidence="1 8">Is required not only for elongation of protein synthesis but also for the initiation of all mRNA translation through initiator tRNA(fMet) aminoacylation.</text>
</comment>
<proteinExistence type="inferred from homology"/>
<dbReference type="InterPro" id="IPR014758">
    <property type="entry name" value="Met-tRNA_synth"/>
</dbReference>
<dbReference type="AlphaFoldDB" id="A0A0G1NRQ3"/>
<feature type="binding site" evidence="8">
    <location>
        <position position="128"/>
    </location>
    <ligand>
        <name>Zn(2+)</name>
        <dbReference type="ChEBI" id="CHEBI:29105"/>
    </ligand>
</feature>
<evidence type="ECO:0000256" key="4">
    <source>
        <dbReference type="ARBA" id="ARBA00022840"/>
    </source>
</evidence>
<evidence type="ECO:0000313" key="12">
    <source>
        <dbReference type="EMBL" id="KKT86879.1"/>
    </source>
</evidence>
<comment type="caution">
    <text evidence="8">Lacks conserved residue(s) required for the propagation of feature annotation.</text>
</comment>
<accession>A0A0G1NRQ3</accession>
<dbReference type="GO" id="GO:0006431">
    <property type="term" value="P:methionyl-tRNA aminoacylation"/>
    <property type="evidence" value="ECO:0007669"/>
    <property type="project" value="UniProtKB-UniRule"/>
</dbReference>
<dbReference type="Gene3D" id="2.170.220.10">
    <property type="match status" value="1"/>
</dbReference>
<evidence type="ECO:0000256" key="1">
    <source>
        <dbReference type="ARBA" id="ARBA00003314"/>
    </source>
</evidence>
<dbReference type="GO" id="GO:0005737">
    <property type="term" value="C:cytoplasm"/>
    <property type="evidence" value="ECO:0007669"/>
    <property type="project" value="UniProtKB-SubCell"/>
</dbReference>
<dbReference type="PANTHER" id="PTHR43326">
    <property type="entry name" value="METHIONYL-TRNA SYNTHETASE"/>
    <property type="match status" value="1"/>
</dbReference>
<comment type="catalytic activity">
    <reaction evidence="7 8">
        <text>tRNA(Met) + L-methionine + ATP = L-methionyl-tRNA(Met) + AMP + diphosphate</text>
        <dbReference type="Rhea" id="RHEA:13481"/>
        <dbReference type="Rhea" id="RHEA-COMP:9667"/>
        <dbReference type="Rhea" id="RHEA-COMP:9698"/>
        <dbReference type="ChEBI" id="CHEBI:30616"/>
        <dbReference type="ChEBI" id="CHEBI:33019"/>
        <dbReference type="ChEBI" id="CHEBI:57844"/>
        <dbReference type="ChEBI" id="CHEBI:78442"/>
        <dbReference type="ChEBI" id="CHEBI:78530"/>
        <dbReference type="ChEBI" id="CHEBI:456215"/>
        <dbReference type="EC" id="6.1.1.10"/>
    </reaction>
</comment>
<keyword evidence="5 8" id="KW-0648">Protein biosynthesis</keyword>
<dbReference type="PRINTS" id="PR01041">
    <property type="entry name" value="TRNASYNTHMET"/>
</dbReference>
<evidence type="ECO:0000259" key="11">
    <source>
        <dbReference type="Pfam" id="PF19303"/>
    </source>
</evidence>
<dbReference type="Gene3D" id="1.10.730.10">
    <property type="entry name" value="Isoleucyl-tRNA Synthetase, Domain 1"/>
    <property type="match status" value="1"/>
</dbReference>
<evidence type="ECO:0000256" key="8">
    <source>
        <dbReference type="HAMAP-Rule" id="MF_01228"/>
    </source>
</evidence>
<dbReference type="HAMAP" id="MF_01228">
    <property type="entry name" value="Met_tRNA_synth_type2"/>
    <property type="match status" value="1"/>
</dbReference>
<dbReference type="SUPFAM" id="SSF47323">
    <property type="entry name" value="Anticodon-binding domain of a subclass of class I aminoacyl-tRNA synthetases"/>
    <property type="match status" value="1"/>
</dbReference>
<evidence type="ECO:0000256" key="6">
    <source>
        <dbReference type="ARBA" id="ARBA00023146"/>
    </source>
</evidence>
<dbReference type="Pfam" id="PF09334">
    <property type="entry name" value="tRNA-synt_1g"/>
    <property type="match status" value="1"/>
</dbReference>
<feature type="short sequence motif" description="'KMSKS' region" evidence="8">
    <location>
        <begin position="320"/>
        <end position="324"/>
    </location>
</feature>
<evidence type="ECO:0000256" key="3">
    <source>
        <dbReference type="ARBA" id="ARBA00022741"/>
    </source>
</evidence>
<gene>
    <name evidence="8" type="primary">metG</name>
    <name evidence="12" type="ORF">VE97_C0012G0001</name>
</gene>
<keyword evidence="6 8" id="KW-0030">Aminoacyl-tRNA synthetase</keyword>
<comment type="subunit">
    <text evidence="8">Monomer.</text>
</comment>
<keyword evidence="3 8" id="KW-0547">Nucleotide-binding</keyword>
<feature type="binding site" evidence="8">
    <location>
        <position position="145"/>
    </location>
    <ligand>
        <name>Zn(2+)</name>
        <dbReference type="ChEBI" id="CHEBI:29105"/>
    </ligand>
</feature>